<sequence length="145" mass="16053">MIRMIRLCCLVFLLGLGANAYAQQNEAGVVKAQEALNAAIKAANAQQLDKLTIPELTYGHSNGRLETKTQFIDALVQKKSVFKTLDISKQTIHMQGDTAVVRNHVSADTDPGAKGTIVHVEIDVVYVWRYLAGEWKLIARQAYKL</sequence>
<gene>
    <name evidence="3" type="ORF">G3I67_08550</name>
</gene>
<dbReference type="Pfam" id="PF14534">
    <property type="entry name" value="DUF4440"/>
    <property type="match status" value="1"/>
</dbReference>
<proteinExistence type="predicted"/>
<dbReference type="SUPFAM" id="SSF54427">
    <property type="entry name" value="NTF2-like"/>
    <property type="match status" value="1"/>
</dbReference>
<feature type="signal peptide" evidence="1">
    <location>
        <begin position="1"/>
        <end position="22"/>
    </location>
</feature>
<comment type="caution">
    <text evidence="3">The sequence shown here is derived from an EMBL/GenBank/DDBJ whole genome shotgun (WGS) entry which is preliminary data.</text>
</comment>
<evidence type="ECO:0000256" key="1">
    <source>
        <dbReference type="SAM" id="SignalP"/>
    </source>
</evidence>
<evidence type="ECO:0000313" key="3">
    <source>
        <dbReference type="EMBL" id="NDY83281.1"/>
    </source>
</evidence>
<name>A0A6B2QZ24_9BURK</name>
<feature type="chain" id="PRO_5025433048" evidence="1">
    <location>
        <begin position="23"/>
        <end position="145"/>
    </location>
</feature>
<reference evidence="3" key="1">
    <citation type="submission" date="2020-02" db="EMBL/GenBank/DDBJ databases">
        <authorList>
            <person name="Chen W.-M."/>
        </authorList>
    </citation>
    <scope>NUCLEOTIDE SEQUENCE</scope>
    <source>
        <strain evidence="3">NBD-18</strain>
    </source>
</reference>
<dbReference type="RefSeq" id="WP_163654309.1">
    <property type="nucleotide sequence ID" value="NZ_JAAGRN010000005.1"/>
</dbReference>
<dbReference type="Gene3D" id="3.10.450.50">
    <property type="match status" value="1"/>
</dbReference>
<dbReference type="AlphaFoldDB" id="A0A6B2QZ24"/>
<keyword evidence="1" id="KW-0732">Signal</keyword>
<dbReference type="InterPro" id="IPR032710">
    <property type="entry name" value="NTF2-like_dom_sf"/>
</dbReference>
<accession>A0A6B2QZ24</accession>
<evidence type="ECO:0000259" key="2">
    <source>
        <dbReference type="Pfam" id="PF14534"/>
    </source>
</evidence>
<dbReference type="EMBL" id="JAAGRN010000005">
    <property type="protein sequence ID" value="NDY83281.1"/>
    <property type="molecule type" value="Genomic_DNA"/>
</dbReference>
<feature type="domain" description="DUF4440" evidence="2">
    <location>
        <begin position="30"/>
        <end position="137"/>
    </location>
</feature>
<dbReference type="InterPro" id="IPR027843">
    <property type="entry name" value="DUF4440"/>
</dbReference>
<protein>
    <submittedName>
        <fullName evidence="3">Nuclear transport factor 2 family protein</fullName>
    </submittedName>
</protein>
<organism evidence="3">
    <name type="scientific">Sheuella amnicola</name>
    <dbReference type="NCBI Taxonomy" id="2707330"/>
    <lineage>
        <taxon>Bacteria</taxon>
        <taxon>Pseudomonadati</taxon>
        <taxon>Pseudomonadota</taxon>
        <taxon>Betaproteobacteria</taxon>
        <taxon>Burkholderiales</taxon>
        <taxon>Alcaligenaceae</taxon>
        <taxon>Sheuella</taxon>
    </lineage>
</organism>